<keyword evidence="5" id="KW-0964">Secreted</keyword>
<evidence type="ECO:0000256" key="1">
    <source>
        <dbReference type="ARBA" id="ARBA00009764"/>
    </source>
</evidence>
<dbReference type="PANTHER" id="PTHR30288:SF0">
    <property type="entry name" value="FLAGELLAR HOOK-ASSOCIATED PROTEIN 2"/>
    <property type="match status" value="1"/>
</dbReference>
<dbReference type="AlphaFoldDB" id="A0A1I0CUP2"/>
<comment type="subcellular location">
    <subcellularLocation>
        <location evidence="5">Secreted</location>
    </subcellularLocation>
    <subcellularLocation>
        <location evidence="5">Bacterial flagellum</location>
    </subcellularLocation>
</comment>
<dbReference type="InterPro" id="IPR010809">
    <property type="entry name" value="FliD_C"/>
</dbReference>
<gene>
    <name evidence="8" type="ORF">SAMN04487772_11172</name>
</gene>
<evidence type="ECO:0000259" key="6">
    <source>
        <dbReference type="Pfam" id="PF02465"/>
    </source>
</evidence>
<feature type="domain" description="Flagellar hook-associated protein 2 C-terminal" evidence="7">
    <location>
        <begin position="423"/>
        <end position="681"/>
    </location>
</feature>
<dbReference type="RefSeq" id="WP_092477887.1">
    <property type="nucleotide sequence ID" value="NZ_FOHN01000011.1"/>
</dbReference>
<keyword evidence="8" id="KW-0282">Flagellum</keyword>
<keyword evidence="4 5" id="KW-0975">Bacterial flagellum</keyword>
<dbReference type="STRING" id="29364.SAMN04487772_11172"/>
<keyword evidence="9" id="KW-1185">Reference proteome</keyword>
<comment type="subunit">
    <text evidence="2 5">Homopentamer.</text>
</comment>
<dbReference type="GO" id="GO:0009424">
    <property type="term" value="C:bacterial-type flagellum hook"/>
    <property type="evidence" value="ECO:0007669"/>
    <property type="project" value="UniProtKB-UniRule"/>
</dbReference>
<comment type="similarity">
    <text evidence="1 5">Belongs to the FliD family.</text>
</comment>
<dbReference type="GO" id="GO:0005576">
    <property type="term" value="C:extracellular region"/>
    <property type="evidence" value="ECO:0007669"/>
    <property type="project" value="UniProtKB-SubCell"/>
</dbReference>
<dbReference type="EMBL" id="FOHN01000011">
    <property type="protein sequence ID" value="SET23265.1"/>
    <property type="molecule type" value="Genomic_DNA"/>
</dbReference>
<comment type="function">
    <text evidence="5">Required for morphogenesis and for the elongation of the flagellar filament by facilitating polymerization of the flagellin monomers at the tip of growing filament. Forms a capping structure, which prevents flagellin subunits (transported through the central channel of the flagellum) from leaking out without polymerization at the distal end.</text>
</comment>
<evidence type="ECO:0000259" key="7">
    <source>
        <dbReference type="Pfam" id="PF07195"/>
    </source>
</evidence>
<dbReference type="GO" id="GO:0009421">
    <property type="term" value="C:bacterial-type flagellum filament cap"/>
    <property type="evidence" value="ECO:0007669"/>
    <property type="project" value="InterPro"/>
</dbReference>
<keyword evidence="8" id="KW-0969">Cilium</keyword>
<evidence type="ECO:0000256" key="2">
    <source>
        <dbReference type="ARBA" id="ARBA00011255"/>
    </source>
</evidence>
<name>A0A1I0CUP2_9FIRM</name>
<dbReference type="OrthoDB" id="9776025at2"/>
<evidence type="ECO:0000256" key="4">
    <source>
        <dbReference type="ARBA" id="ARBA00023143"/>
    </source>
</evidence>
<evidence type="ECO:0000313" key="9">
    <source>
        <dbReference type="Proteomes" id="UP000199800"/>
    </source>
</evidence>
<dbReference type="InterPro" id="IPR040026">
    <property type="entry name" value="FliD"/>
</dbReference>
<dbReference type="PANTHER" id="PTHR30288">
    <property type="entry name" value="FLAGELLAR CAP/ASSEMBLY PROTEIN FLID"/>
    <property type="match status" value="1"/>
</dbReference>
<dbReference type="GO" id="GO:0071973">
    <property type="term" value="P:bacterial-type flagellum-dependent cell motility"/>
    <property type="evidence" value="ECO:0007669"/>
    <property type="project" value="TreeGrafter"/>
</dbReference>
<sequence length="692" mass="75177">MAVRLTGMISGLDTDAVIQELVKAQKSKNKKTTDKKQLLEWKQEKWKELNTKLYKLYTGTVSNLRLQKNYLTKKAVGSDDTKVSITAQKDAPEGSHQVSVKQLASAQYVTSGKITTDGFSEKTKLADIGFAAGSSVITIKNGDEEQQLGVSSNTTVGDFLTACKSAGLNASYDSRQKRFFISSASSGVENAFSITTGNYTAQGAAAKADIEKLVNMSVSSTASSVNSCLVSLQKNGDTAQAEEQLIKLAKENSNADATAKATKYYNEILKRNTSLEEEEIKKIEEKHASIENEEERAEKIAEAKQKELDAKINSKLNSAEYQAKIKEAVANGLSESDVASELGLTDASETAEYTFADQAARDLTVETAMKSAIANYKAVYADGGGATKTSGTSPLAALGLGEIAASDEDKSASDTGSYTYVAAKNSIINYNGVELEDSSNTVSVNGLTIAIKGITDTPVSCSISRDTDSAYNMIKDFVKEYNEILKEMNTLYYAGSARGYNPLSDDERESMSDDQIEKWEAKIKDSLLRRDTSLGNVTNAMKNALQKSVTVKGKNYSLASLGIQTSTDYTEKGLLHIMGDAEDPLYKDHNNKLQQALTEDPDLVMEVMCGVAKELYSAMADKMKKTSMSSALTFYNDKEIENQIKTLNKRISKDETALKNLEDKYYSQFSKMETALAKLQQQQSSLAGLLGG</sequence>
<reference evidence="8 9" key="1">
    <citation type="submission" date="2016-10" db="EMBL/GenBank/DDBJ databases">
        <authorList>
            <person name="de Groot N.N."/>
        </authorList>
    </citation>
    <scope>NUCLEOTIDE SEQUENCE [LARGE SCALE GENOMIC DNA]</scope>
    <source>
        <strain evidence="8 9">DSM 1801</strain>
    </source>
</reference>
<keyword evidence="8" id="KW-0966">Cell projection</keyword>
<evidence type="ECO:0000256" key="5">
    <source>
        <dbReference type="RuleBase" id="RU362066"/>
    </source>
</evidence>
<evidence type="ECO:0000313" key="8">
    <source>
        <dbReference type="EMBL" id="SET23265.1"/>
    </source>
</evidence>
<evidence type="ECO:0000256" key="3">
    <source>
        <dbReference type="ARBA" id="ARBA00023054"/>
    </source>
</evidence>
<protein>
    <recommendedName>
        <fullName evidence="5">Flagellar hook-associated protein 2</fullName>
        <shortName evidence="5">HAP2</shortName>
    </recommendedName>
    <alternativeName>
        <fullName evidence="5">Flagellar cap protein</fullName>
    </alternativeName>
</protein>
<dbReference type="InterPro" id="IPR003481">
    <property type="entry name" value="FliD_N"/>
</dbReference>
<feature type="coiled-coil region" evidence="5">
    <location>
        <begin position="266"/>
        <end position="310"/>
    </location>
</feature>
<proteinExistence type="inferred from homology"/>
<dbReference type="Pfam" id="PF02465">
    <property type="entry name" value="FliD_N"/>
    <property type="match status" value="1"/>
</dbReference>
<accession>A0A1I0CUP2</accession>
<dbReference type="Pfam" id="PF07195">
    <property type="entry name" value="FliD_C"/>
    <property type="match status" value="1"/>
</dbReference>
<feature type="domain" description="Flagellar hook-associated protein 2 N-terminal" evidence="6">
    <location>
        <begin position="10"/>
        <end position="107"/>
    </location>
</feature>
<organism evidence="8 9">
    <name type="scientific">[Clostridium] polysaccharolyticum</name>
    <dbReference type="NCBI Taxonomy" id="29364"/>
    <lineage>
        <taxon>Bacteria</taxon>
        <taxon>Bacillati</taxon>
        <taxon>Bacillota</taxon>
        <taxon>Clostridia</taxon>
        <taxon>Lachnospirales</taxon>
        <taxon>Lachnospiraceae</taxon>
    </lineage>
</organism>
<dbReference type="GO" id="GO:0007155">
    <property type="term" value="P:cell adhesion"/>
    <property type="evidence" value="ECO:0007669"/>
    <property type="project" value="InterPro"/>
</dbReference>
<dbReference type="Proteomes" id="UP000199800">
    <property type="component" value="Unassembled WGS sequence"/>
</dbReference>
<keyword evidence="3 5" id="KW-0175">Coiled coil</keyword>